<organism evidence="2 3">
    <name type="scientific">Myxococcus llanfairpwllgwyngyllgogerychwyrndrobwllllantysiliogogogochensis</name>
    <dbReference type="NCBI Taxonomy" id="2590453"/>
    <lineage>
        <taxon>Bacteria</taxon>
        <taxon>Pseudomonadati</taxon>
        <taxon>Myxococcota</taxon>
        <taxon>Myxococcia</taxon>
        <taxon>Myxococcales</taxon>
        <taxon>Cystobacterineae</taxon>
        <taxon>Myxococcaceae</taxon>
        <taxon>Myxococcus</taxon>
    </lineage>
</organism>
<sequence length="81" mass="9212">MDRKLFVLLVFTLGLVSTAQAQSRPRRVHTSPTPAWLPRGVLVGASLREELLTTRLKVQWEWAFFQDRKDAFVFLLEGGVG</sequence>
<keyword evidence="1" id="KW-0732">Signal</keyword>
<gene>
    <name evidence="2" type="ORF">FJV41_48050</name>
</gene>
<dbReference type="AlphaFoldDB" id="A0A540WIH8"/>
<reference evidence="2 3" key="1">
    <citation type="submission" date="2019-06" db="EMBL/GenBank/DDBJ databases">
        <authorList>
            <person name="Livingstone P."/>
            <person name="Whitworth D."/>
        </authorList>
    </citation>
    <scope>NUCLEOTIDE SEQUENCE [LARGE SCALE GENOMIC DNA]</scope>
    <source>
        <strain evidence="2 3">AM401</strain>
    </source>
</reference>
<proteinExistence type="predicted"/>
<dbReference type="Proteomes" id="UP000315369">
    <property type="component" value="Unassembled WGS sequence"/>
</dbReference>
<evidence type="ECO:0000313" key="3">
    <source>
        <dbReference type="Proteomes" id="UP000315369"/>
    </source>
</evidence>
<dbReference type="EMBL" id="VIFM01000449">
    <property type="protein sequence ID" value="TQF08792.1"/>
    <property type="molecule type" value="Genomic_DNA"/>
</dbReference>
<feature type="chain" id="PRO_5021841552" evidence="1">
    <location>
        <begin position="22"/>
        <end position="81"/>
    </location>
</feature>
<accession>A0A540WIH8</accession>
<comment type="caution">
    <text evidence="2">The sequence shown here is derived from an EMBL/GenBank/DDBJ whole genome shotgun (WGS) entry which is preliminary data.</text>
</comment>
<keyword evidence="3" id="KW-1185">Reference proteome</keyword>
<protein>
    <submittedName>
        <fullName evidence="2">Uncharacterized protein</fullName>
    </submittedName>
</protein>
<evidence type="ECO:0000256" key="1">
    <source>
        <dbReference type="SAM" id="SignalP"/>
    </source>
</evidence>
<name>A0A540WIH8_9BACT</name>
<feature type="non-terminal residue" evidence="2">
    <location>
        <position position="81"/>
    </location>
</feature>
<evidence type="ECO:0000313" key="2">
    <source>
        <dbReference type="EMBL" id="TQF08792.1"/>
    </source>
</evidence>
<feature type="signal peptide" evidence="1">
    <location>
        <begin position="1"/>
        <end position="21"/>
    </location>
</feature>